<feature type="domain" description="Rhodanese" evidence="1">
    <location>
        <begin position="15"/>
        <end position="113"/>
    </location>
</feature>
<dbReference type="EMBL" id="OBQC01000006">
    <property type="protein sequence ID" value="SOC39871.1"/>
    <property type="molecule type" value="Genomic_DNA"/>
</dbReference>
<dbReference type="AlphaFoldDB" id="A0A285UHZ5"/>
<dbReference type="SUPFAM" id="SSF52821">
    <property type="entry name" value="Rhodanese/Cell cycle control phosphatase"/>
    <property type="match status" value="1"/>
</dbReference>
<dbReference type="InterPro" id="IPR001763">
    <property type="entry name" value="Rhodanese-like_dom"/>
</dbReference>
<dbReference type="Pfam" id="PF00581">
    <property type="entry name" value="Rhodanese"/>
    <property type="match status" value="1"/>
</dbReference>
<reference evidence="3" key="1">
    <citation type="submission" date="2017-08" db="EMBL/GenBank/DDBJ databases">
        <authorList>
            <person name="Varghese N."/>
            <person name="Submissions S."/>
        </authorList>
    </citation>
    <scope>NUCLEOTIDE SEQUENCE [LARGE SCALE GENOMIC DNA]</scope>
    <source>
        <strain evidence="3">JC23</strain>
    </source>
</reference>
<dbReference type="PANTHER" id="PTHR43031:SF1">
    <property type="entry name" value="PYRIDINE NUCLEOTIDE-DISULPHIDE OXIDOREDUCTASE"/>
    <property type="match status" value="1"/>
</dbReference>
<name>A0A285UHZ5_9BACL</name>
<evidence type="ECO:0000313" key="3">
    <source>
        <dbReference type="Proteomes" id="UP000219252"/>
    </source>
</evidence>
<dbReference type="Gene3D" id="3.40.250.10">
    <property type="entry name" value="Rhodanese-like domain"/>
    <property type="match status" value="1"/>
</dbReference>
<keyword evidence="3" id="KW-1185">Reference proteome</keyword>
<dbReference type="Proteomes" id="UP000219252">
    <property type="component" value="Unassembled WGS sequence"/>
</dbReference>
<evidence type="ECO:0000259" key="1">
    <source>
        <dbReference type="PROSITE" id="PS50206"/>
    </source>
</evidence>
<dbReference type="InterPro" id="IPR036873">
    <property type="entry name" value="Rhodanese-like_dom_sf"/>
</dbReference>
<dbReference type="GO" id="GO:0016740">
    <property type="term" value="F:transferase activity"/>
    <property type="evidence" value="ECO:0007669"/>
    <property type="project" value="UniProtKB-KW"/>
</dbReference>
<dbReference type="RefSeq" id="WP_097149547.1">
    <property type="nucleotide sequence ID" value="NZ_OBQC01000006.1"/>
</dbReference>
<protein>
    <submittedName>
        <fullName evidence="2">Rhodanese-related sulfurtransferase</fullName>
    </submittedName>
</protein>
<organism evidence="2 3">
    <name type="scientific">Ureibacillus acetophenoni</name>
    <dbReference type="NCBI Taxonomy" id="614649"/>
    <lineage>
        <taxon>Bacteria</taxon>
        <taxon>Bacillati</taxon>
        <taxon>Bacillota</taxon>
        <taxon>Bacilli</taxon>
        <taxon>Bacillales</taxon>
        <taxon>Caryophanaceae</taxon>
        <taxon>Ureibacillus</taxon>
    </lineage>
</organism>
<gene>
    <name evidence="2" type="ORF">SAMN05877842_106163</name>
</gene>
<dbReference type="PROSITE" id="PS50206">
    <property type="entry name" value="RHODANESE_3"/>
    <property type="match status" value="1"/>
</dbReference>
<dbReference type="OrthoDB" id="2885562at2"/>
<proteinExistence type="predicted"/>
<evidence type="ECO:0000313" key="2">
    <source>
        <dbReference type="EMBL" id="SOC39871.1"/>
    </source>
</evidence>
<accession>A0A285UHZ5</accession>
<dbReference type="PANTHER" id="PTHR43031">
    <property type="entry name" value="FAD-DEPENDENT OXIDOREDUCTASE"/>
    <property type="match status" value="1"/>
</dbReference>
<dbReference type="SMART" id="SM00450">
    <property type="entry name" value="RHOD"/>
    <property type="match status" value="1"/>
</dbReference>
<dbReference type="InterPro" id="IPR050229">
    <property type="entry name" value="GlpE_sulfurtransferase"/>
</dbReference>
<sequence>MKTITPEELYQKLKSKENLVILDVRAEEKYNHYHIEASGITNLNINKTEIFNLEENDREEINNLPKDRAIIVTCTTGNSATKCANILAERDYDVVVLQGGITAWKEYSGGSILKGNRSESLWISALKDITKVNFKMKIKERCLL</sequence>
<keyword evidence="2" id="KW-0808">Transferase</keyword>